<feature type="coiled-coil region" evidence="1">
    <location>
        <begin position="20"/>
        <end position="61"/>
    </location>
</feature>
<feature type="coiled-coil region" evidence="1">
    <location>
        <begin position="116"/>
        <end position="165"/>
    </location>
</feature>
<dbReference type="AlphaFoldDB" id="A0A1V4I468"/>
<proteinExistence type="predicted"/>
<protein>
    <submittedName>
        <fullName evidence="2">Uncharacterized protein</fullName>
    </submittedName>
</protein>
<evidence type="ECO:0000313" key="2">
    <source>
        <dbReference type="EMBL" id="OPJ54772.1"/>
    </source>
</evidence>
<dbReference type="STRING" id="1450648.CLORY_45120"/>
<comment type="caution">
    <text evidence="2">The sequence shown here is derived from an EMBL/GenBank/DDBJ whole genome shotgun (WGS) entry which is preliminary data.</text>
</comment>
<reference evidence="2 3" key="1">
    <citation type="submission" date="2017-03" db="EMBL/GenBank/DDBJ databases">
        <title>Genome sequence of Clostridium oryzae DSM 28571.</title>
        <authorList>
            <person name="Poehlein A."/>
            <person name="Daniel R."/>
        </authorList>
    </citation>
    <scope>NUCLEOTIDE SEQUENCE [LARGE SCALE GENOMIC DNA]</scope>
    <source>
        <strain evidence="2 3">DSM 28571</strain>
    </source>
</reference>
<dbReference type="EMBL" id="MZGV01000128">
    <property type="protein sequence ID" value="OPJ54772.1"/>
    <property type="molecule type" value="Genomic_DNA"/>
</dbReference>
<dbReference type="RefSeq" id="WP_079428769.1">
    <property type="nucleotide sequence ID" value="NZ_MZGV01000128.1"/>
</dbReference>
<evidence type="ECO:0000256" key="1">
    <source>
        <dbReference type="SAM" id="Coils"/>
    </source>
</evidence>
<gene>
    <name evidence="2" type="ORF">CLORY_45120</name>
</gene>
<feature type="coiled-coil region" evidence="1">
    <location>
        <begin position="274"/>
        <end position="305"/>
    </location>
</feature>
<sequence>MEHNDINLKLQNAQQGIMRLNKIDAMLEQLKDEQKELEKRTNELKKILQKESKDVQKIENKSIKYVFYSILGTVDEHIDKELKEELAAKLKYQQSLKDLDDVVDRISKLSVERYNYVNCQKEYEQLYEQKKEMLIQNNGNVAKRILNLTDEVNASKGNLKEIEEALYAGQNVLNSLEIILDKLDSAEDWGTFDMLGGGLFVGMAKHSDIDDAQDEAENVQKLLRQFRTELVDVKIDENVEINIDEFAKFADVFFDGLIADWYMQSKINESQNNIVCVKEQVTEVIQRLNKMEAEEKSKIEDLQFEVKHIIEIAN</sequence>
<organism evidence="2 3">
    <name type="scientific">Clostridium oryzae</name>
    <dbReference type="NCBI Taxonomy" id="1450648"/>
    <lineage>
        <taxon>Bacteria</taxon>
        <taxon>Bacillati</taxon>
        <taxon>Bacillota</taxon>
        <taxon>Clostridia</taxon>
        <taxon>Eubacteriales</taxon>
        <taxon>Clostridiaceae</taxon>
        <taxon>Clostridium</taxon>
    </lineage>
</organism>
<accession>A0A1V4I468</accession>
<keyword evidence="1" id="KW-0175">Coiled coil</keyword>
<keyword evidence="3" id="KW-1185">Reference proteome</keyword>
<name>A0A1V4I468_9CLOT</name>
<dbReference type="Proteomes" id="UP000190080">
    <property type="component" value="Unassembled WGS sequence"/>
</dbReference>
<evidence type="ECO:0000313" key="3">
    <source>
        <dbReference type="Proteomes" id="UP000190080"/>
    </source>
</evidence>
<dbReference type="OrthoDB" id="3540923at2"/>